<sequence>MRVVDDRVDEVLAQGCPKEEAILERTVLDAWQRLVEATLSQKSPNLHDLEMCRDPRAPELFDAFSRAYKQFPVKRQLWDNFFDAMGEDLRRTRFETYSDFVRYAQGATVAPTTVYLYLIASERSDNDEVFRVASDFMLDSCGQKLGLFAYIVHVLRDLRRDLKTGKTGLLYLAGDDMAHRGVNEQLLATDLAAGRASQPLKDLVRDLVDRAQIMLEEGKLVAGTLQNRLSPDRLFVLELIIRIYSETIAKIIACSYDLMTEQHRLTTTEKESLARDVALRTLSKFS</sequence>
<dbReference type="InterPro" id="IPR002060">
    <property type="entry name" value="Squ/phyt_synthse"/>
</dbReference>
<dbReference type="Pfam" id="PF00494">
    <property type="entry name" value="SQS_PSY"/>
    <property type="match status" value="1"/>
</dbReference>
<protein>
    <recommendedName>
        <fullName evidence="2">Phytoene synthase</fullName>
    </recommendedName>
</protein>
<dbReference type="GO" id="GO:0016765">
    <property type="term" value="F:transferase activity, transferring alkyl or aryl (other than methyl) groups"/>
    <property type="evidence" value="ECO:0007669"/>
    <property type="project" value="UniProtKB-ARBA"/>
</dbReference>
<evidence type="ECO:0000313" key="1">
    <source>
        <dbReference type="EMBL" id="SUZ56292.1"/>
    </source>
</evidence>
<evidence type="ECO:0008006" key="2">
    <source>
        <dbReference type="Google" id="ProtNLM"/>
    </source>
</evidence>
<proteinExistence type="predicted"/>
<accession>A0A381NNU0</accession>
<dbReference type="Gene3D" id="1.10.600.10">
    <property type="entry name" value="Farnesyl Diphosphate Synthase"/>
    <property type="match status" value="1"/>
</dbReference>
<gene>
    <name evidence="1" type="ORF">METZ01_LOCUS9146</name>
</gene>
<dbReference type="SUPFAM" id="SSF48576">
    <property type="entry name" value="Terpenoid synthases"/>
    <property type="match status" value="1"/>
</dbReference>
<dbReference type="AlphaFoldDB" id="A0A381NNU0"/>
<dbReference type="PANTHER" id="PTHR31480">
    <property type="entry name" value="BIFUNCTIONAL LYCOPENE CYCLASE/PHYTOENE SYNTHASE"/>
    <property type="match status" value="1"/>
</dbReference>
<reference evidence="1" key="1">
    <citation type="submission" date="2018-05" db="EMBL/GenBank/DDBJ databases">
        <authorList>
            <person name="Lanie J.A."/>
            <person name="Ng W.-L."/>
            <person name="Kazmierczak K.M."/>
            <person name="Andrzejewski T.M."/>
            <person name="Davidsen T.M."/>
            <person name="Wayne K.J."/>
            <person name="Tettelin H."/>
            <person name="Glass J.I."/>
            <person name="Rusch D."/>
            <person name="Podicherti R."/>
            <person name="Tsui H.-C.T."/>
            <person name="Winkler M.E."/>
        </authorList>
    </citation>
    <scope>NUCLEOTIDE SEQUENCE</scope>
</reference>
<name>A0A381NNU0_9ZZZZ</name>
<dbReference type="InterPro" id="IPR008949">
    <property type="entry name" value="Isoprenoid_synthase_dom_sf"/>
</dbReference>
<organism evidence="1">
    <name type="scientific">marine metagenome</name>
    <dbReference type="NCBI Taxonomy" id="408172"/>
    <lineage>
        <taxon>unclassified sequences</taxon>
        <taxon>metagenomes</taxon>
        <taxon>ecological metagenomes</taxon>
    </lineage>
</organism>
<dbReference type="EMBL" id="UINC01000492">
    <property type="protein sequence ID" value="SUZ56292.1"/>
    <property type="molecule type" value="Genomic_DNA"/>
</dbReference>